<dbReference type="Proteomes" id="UP001148737">
    <property type="component" value="Unassembled WGS sequence"/>
</dbReference>
<accession>A0ACC1QZ06</accession>
<protein>
    <submittedName>
        <fullName evidence="1">Uncharacterized protein</fullName>
    </submittedName>
</protein>
<keyword evidence="2" id="KW-1185">Reference proteome</keyword>
<gene>
    <name evidence="1" type="ORF">NLG97_g4498</name>
</gene>
<comment type="caution">
    <text evidence="1">The sequence shown here is derived from an EMBL/GenBank/DDBJ whole genome shotgun (WGS) entry which is preliminary data.</text>
</comment>
<sequence length="1248" mass="138517">MAPTSDDEFDIYPVHLVDAGSSNHKLVSFLFRFNDVLDVDKLHTSLTQLLDHGDWRKLGGRLQRNLHGKLELRVPQRFTDQQPAVAFTKQDFSMSIREHPLGKHLPEAGPTAYSQSIAGDMDFRKFAIPHDFQSEMKDFIASQAPQIALLTTSFSDATLVSLSWPHTLFDGAGFSHLLQAWSLKLNGRDAEIPRVLGAKEDVLVALDNDDRPGTDSFDGPRRLLGLDFILFVVMFVWHRLLHPPRDTRMIFLPRAAADRIILDAKKDAGETFITEGDALLAWATRSITSAEKKAHPMTVLQLANGRGRLQCLAGNHGVYLQNIVSLVFCHLTSEVSHASIGQIAVQLRRQTLRQTSEDQIKILLRELRECERQKRKFSTLNVETPHSRVIMSNNLTKSAFMQVVDFSAAVIRCGRDDALRQNPPGTAVNYLHLIVKGHLKAVDNIYILGKDSSANYWLMATVSDKAQGFAFTLVAIGAAAPAADADLSKFALTDTGSIGGGNTFPGVSRPLGIVKLGPDLYSGTDAYSGYLANGNFTGFSMLHESGTGGAPKYGVVSQMPVLGHIDDPLVQNTNDTRAEADHTEVGYYRAKLGSGTTVELAATTKAGILQYTFPKTDKPLNIWVDVSHVLSSYRGQGLGQHYLGGDITVLNEPDKSGFLYYTGSGKYDNGWNRAAPWTVYFCGHFDAPATYKIYRTPAGKSSKREDPIKAPRAGALFTFNQTSVVSRVGVSFISTQQACESVVREIPRGTELRDVQEQTRQVWNKEVFSKVTTTETNSTKLNQLYSALYFMHLLPQNKTGENPLWKSDEPYYDDIFTFWDIYRCTTSLLHVLQPTYHEELLRSMIDIWRNVGWVSDARSSFSNGAVQGGSNSDNVFADAYVKGVRGKVNWEDAFASMVKNAEKVPPNNNDSRDPTGSTREGRSALPDWLKYGFITPKFSRSVSRAVEYSVNDFSLATVAAGLGKDAEFARYFNRSHNWRNHWNTNMTALGFTGFVGPRNTSGFIPQDPLSCGGCYWRDYYYQALPWEYSFNAHHDLTKLISLCDGDETFVKRLEKTFEPGVFSGNGAFGHTLFNPGNEPSFTTPFLYNYVDRQDLAVERSRFIAKSYYHPTRDGLPGNSDAGAMESWLLWNMIGLYPMTGQTTFFIGSPWFSDLTIALGGGKTLKVTTKGGSEASYQVQSLKVNGKDWNKSWLTWYDIFAQGGTLEFVLGPKAAKWVTGERPPSPGSMSAKDAKAFLKMQAGKGKSKS</sequence>
<evidence type="ECO:0000313" key="2">
    <source>
        <dbReference type="Proteomes" id="UP001148737"/>
    </source>
</evidence>
<dbReference type="EMBL" id="JANAKD010000448">
    <property type="protein sequence ID" value="KAJ3493805.1"/>
    <property type="molecule type" value="Genomic_DNA"/>
</dbReference>
<proteinExistence type="predicted"/>
<name>A0ACC1QZ06_9HYPO</name>
<organism evidence="1 2">
    <name type="scientific">Lecanicillium saksenae</name>
    <dbReference type="NCBI Taxonomy" id="468837"/>
    <lineage>
        <taxon>Eukaryota</taxon>
        <taxon>Fungi</taxon>
        <taxon>Dikarya</taxon>
        <taxon>Ascomycota</taxon>
        <taxon>Pezizomycotina</taxon>
        <taxon>Sordariomycetes</taxon>
        <taxon>Hypocreomycetidae</taxon>
        <taxon>Hypocreales</taxon>
        <taxon>Cordycipitaceae</taxon>
        <taxon>Lecanicillium</taxon>
    </lineage>
</organism>
<reference evidence="1" key="1">
    <citation type="submission" date="2022-07" db="EMBL/GenBank/DDBJ databases">
        <title>Genome Sequence of Lecanicillium saksenae.</title>
        <authorList>
            <person name="Buettner E."/>
        </authorList>
    </citation>
    <scope>NUCLEOTIDE SEQUENCE</scope>
    <source>
        <strain evidence="1">VT-O1</strain>
    </source>
</reference>
<evidence type="ECO:0000313" key="1">
    <source>
        <dbReference type="EMBL" id="KAJ3493805.1"/>
    </source>
</evidence>